<dbReference type="STRING" id="98765.A0A2R6NNR8"/>
<feature type="transmembrane region" description="Helical" evidence="11">
    <location>
        <begin position="618"/>
        <end position="636"/>
    </location>
</feature>
<evidence type="ECO:0000256" key="3">
    <source>
        <dbReference type="ARBA" id="ARBA00004906"/>
    </source>
</evidence>
<dbReference type="GO" id="GO:0061630">
    <property type="term" value="F:ubiquitin protein ligase activity"/>
    <property type="evidence" value="ECO:0007669"/>
    <property type="project" value="UniProtKB-EC"/>
</dbReference>
<dbReference type="EC" id="2.3.2.27" evidence="4"/>
<evidence type="ECO:0000256" key="1">
    <source>
        <dbReference type="ARBA" id="ARBA00000900"/>
    </source>
</evidence>
<dbReference type="AlphaFoldDB" id="A0A2R6NNR8"/>
<feature type="domain" description="SWEET-like" evidence="12">
    <location>
        <begin position="537"/>
        <end position="648"/>
    </location>
</feature>
<comment type="catalytic activity">
    <reaction evidence="1">
        <text>S-ubiquitinyl-[E2 ubiquitin-conjugating enzyme]-L-cysteine + [acceptor protein]-L-lysine = [E2 ubiquitin-conjugating enzyme]-L-cysteine + N(6)-ubiquitinyl-[acceptor protein]-L-lysine.</text>
        <dbReference type="EC" id="2.3.2.27"/>
    </reaction>
</comment>
<proteinExistence type="predicted"/>
<feature type="transmembrane region" description="Helical" evidence="11">
    <location>
        <begin position="409"/>
        <end position="430"/>
    </location>
</feature>
<feature type="non-terminal residue" evidence="13">
    <location>
        <position position="728"/>
    </location>
</feature>
<reference evidence="13 14" key="1">
    <citation type="submission" date="2018-02" db="EMBL/GenBank/DDBJ databases">
        <title>Genome sequence of the basidiomycete white-rot fungus Phlebia centrifuga.</title>
        <authorList>
            <person name="Granchi Z."/>
            <person name="Peng M."/>
            <person name="de Vries R.P."/>
            <person name="Hilden K."/>
            <person name="Makela M.R."/>
            <person name="Grigoriev I."/>
            <person name="Riley R."/>
        </authorList>
    </citation>
    <scope>NUCLEOTIDE SEQUENCE [LARGE SCALE GENOMIC DNA]</scope>
    <source>
        <strain evidence="13 14">FBCC195</strain>
    </source>
</reference>
<keyword evidence="8 11" id="KW-1133">Transmembrane helix</keyword>
<dbReference type="InterPro" id="IPR021319">
    <property type="entry name" value="DUF2921"/>
</dbReference>
<keyword evidence="7" id="KW-0833">Ubl conjugation pathway</keyword>
<evidence type="ECO:0000256" key="8">
    <source>
        <dbReference type="ARBA" id="ARBA00022989"/>
    </source>
</evidence>
<comment type="caution">
    <text evidence="13">The sequence shown here is derived from an EMBL/GenBank/DDBJ whole genome shotgun (WGS) entry which is preliminary data.</text>
</comment>
<evidence type="ECO:0000259" key="12">
    <source>
        <dbReference type="Pfam" id="PF11145"/>
    </source>
</evidence>
<feature type="region of interest" description="Disordered" evidence="10">
    <location>
        <begin position="469"/>
        <end position="491"/>
    </location>
</feature>
<feature type="transmembrane region" description="Helical" evidence="11">
    <location>
        <begin position="586"/>
        <end position="606"/>
    </location>
</feature>
<keyword evidence="9 11" id="KW-0472">Membrane</keyword>
<feature type="compositionally biased region" description="Pro residues" evidence="10">
    <location>
        <begin position="469"/>
        <end position="484"/>
    </location>
</feature>
<feature type="compositionally biased region" description="Basic and acidic residues" evidence="10">
    <location>
        <begin position="1"/>
        <end position="21"/>
    </location>
</feature>
<dbReference type="OrthoDB" id="9984778at2759"/>
<evidence type="ECO:0000256" key="4">
    <source>
        <dbReference type="ARBA" id="ARBA00012483"/>
    </source>
</evidence>
<evidence type="ECO:0000256" key="2">
    <source>
        <dbReference type="ARBA" id="ARBA00004127"/>
    </source>
</evidence>
<evidence type="ECO:0000256" key="9">
    <source>
        <dbReference type="ARBA" id="ARBA00023136"/>
    </source>
</evidence>
<feature type="transmembrane region" description="Helical" evidence="11">
    <location>
        <begin position="536"/>
        <end position="565"/>
    </location>
</feature>
<feature type="transmembrane region" description="Helical" evidence="11">
    <location>
        <begin position="442"/>
        <end position="464"/>
    </location>
</feature>
<dbReference type="EMBL" id="MLYV02001021">
    <property type="protein sequence ID" value="PSR74066.1"/>
    <property type="molecule type" value="Genomic_DNA"/>
</dbReference>
<evidence type="ECO:0000256" key="5">
    <source>
        <dbReference type="ARBA" id="ARBA00022679"/>
    </source>
</evidence>
<comment type="subcellular location">
    <subcellularLocation>
        <location evidence="2">Endomembrane system</location>
        <topology evidence="2">Multi-pass membrane protein</topology>
    </subcellularLocation>
</comment>
<organism evidence="13 14">
    <name type="scientific">Hermanssonia centrifuga</name>
    <dbReference type="NCBI Taxonomy" id="98765"/>
    <lineage>
        <taxon>Eukaryota</taxon>
        <taxon>Fungi</taxon>
        <taxon>Dikarya</taxon>
        <taxon>Basidiomycota</taxon>
        <taxon>Agaricomycotina</taxon>
        <taxon>Agaricomycetes</taxon>
        <taxon>Polyporales</taxon>
        <taxon>Meruliaceae</taxon>
        <taxon>Hermanssonia</taxon>
    </lineage>
</organism>
<keyword evidence="14" id="KW-1185">Reference proteome</keyword>
<gene>
    <name evidence="13" type="ORF">PHLCEN_2v10138</name>
</gene>
<protein>
    <recommendedName>
        <fullName evidence="4">RING-type E3 ubiquitin transferase</fullName>
        <ecNumber evidence="4">2.3.2.27</ecNumber>
    </recommendedName>
</protein>
<evidence type="ECO:0000256" key="6">
    <source>
        <dbReference type="ARBA" id="ARBA00022692"/>
    </source>
</evidence>
<dbReference type="Pfam" id="PF11145">
    <property type="entry name" value="DUF2921"/>
    <property type="match status" value="1"/>
</dbReference>
<name>A0A2R6NNR8_9APHY</name>
<evidence type="ECO:0000256" key="10">
    <source>
        <dbReference type="SAM" id="MobiDB-lite"/>
    </source>
</evidence>
<evidence type="ECO:0000256" key="11">
    <source>
        <dbReference type="SAM" id="Phobius"/>
    </source>
</evidence>
<accession>A0A2R6NNR8</accession>
<evidence type="ECO:0000256" key="7">
    <source>
        <dbReference type="ARBA" id="ARBA00022786"/>
    </source>
</evidence>
<keyword evidence="6 11" id="KW-0812">Transmembrane</keyword>
<sequence length="728" mass="81141">MPDEAETRDVERGIPSDDSPQRQRGTIPSFLFISFVLFMLTNNQNGENVTRSQYLDVLGMLNYELSNYTAWINGTESNFTLPEMDRTVLPLAEDFMNFGSRVDPQSASYYTNLTGSWRGDVLYHSLFDVLTDDADPLPWYQHALDYTAAANLTNGTELNATELEARLGTWKWERSESIAMSFGDRIIWNSTNASKISGDISYIHGKIDLWDPDTSDEFRLEIDGVHFVSNGTIYAFAQPSGSRGTDIRNIPSLVPSERINETARVVETELSSRLSKLKESIDSGAIEENQDDEGPKSKCSFQLYAQIQHNGVPQSLLQELEDEIDDPSGIFTIRPPEMKMKGVLMSADCGILYELPDIRGLKAHGLLRKITTYAGLSTIVYFALLSLHFRQTALSRSATGLSRVSRYPILIQSLIDAISFIGHITLAILADGRTSVSVLAPAVLSCILFIYEAQFAILIGQIQAPEDVPPPPPRRLANPSPPTAPGATSDAATATQNTLAQNILPTTTVTPPIQPQQPTLFRSLYDHFRSDPSARLWAFMSFFLLVVFRIIIALSLPIVFIGALYSSIWIVQIYRAVRRGRTSGLTAEYLFGTTFCRLFFVLYFFGCPKNILDIDPRRWVYAVAFFILLQVVVILLQEHFGPTFFLPKGVGTVQTYDYHPAMPLPDAESPEQSLGDCAICMDAILVDPALRQRPDEKNDGHGLVRRTGGLFVQSARKSYSLAPCHHLF</sequence>
<keyword evidence="5" id="KW-0808">Transferase</keyword>
<dbReference type="Proteomes" id="UP000186601">
    <property type="component" value="Unassembled WGS sequence"/>
</dbReference>
<dbReference type="GO" id="GO:0012505">
    <property type="term" value="C:endomembrane system"/>
    <property type="evidence" value="ECO:0007669"/>
    <property type="project" value="UniProtKB-SubCell"/>
</dbReference>
<evidence type="ECO:0000313" key="14">
    <source>
        <dbReference type="Proteomes" id="UP000186601"/>
    </source>
</evidence>
<comment type="pathway">
    <text evidence="3">Protein modification; protein ubiquitination.</text>
</comment>
<feature type="transmembrane region" description="Helical" evidence="11">
    <location>
        <begin position="370"/>
        <end position="389"/>
    </location>
</feature>
<evidence type="ECO:0000313" key="13">
    <source>
        <dbReference type="EMBL" id="PSR74066.1"/>
    </source>
</evidence>
<feature type="region of interest" description="Disordered" evidence="10">
    <location>
        <begin position="1"/>
        <end position="23"/>
    </location>
</feature>